<organism evidence="1 2">
    <name type="scientific">Fusarium oxysporum f. sp. lycopersici (strain 4287 / CBS 123668 / FGSC 9935 / NRRL 34936)</name>
    <name type="common">Fusarium vascular wilt of tomato</name>
    <dbReference type="NCBI Taxonomy" id="426428"/>
    <lineage>
        <taxon>Eukaryota</taxon>
        <taxon>Fungi</taxon>
        <taxon>Dikarya</taxon>
        <taxon>Ascomycota</taxon>
        <taxon>Pezizomycotina</taxon>
        <taxon>Sordariomycetes</taxon>
        <taxon>Hypocreomycetidae</taxon>
        <taxon>Hypocreales</taxon>
        <taxon>Nectriaceae</taxon>
        <taxon>Fusarium</taxon>
        <taxon>Fusarium oxysporum species complex</taxon>
    </lineage>
</organism>
<dbReference type="RefSeq" id="XP_018254951.1">
    <property type="nucleotide sequence ID" value="XM_018402198.1"/>
</dbReference>
<dbReference type="KEGG" id="fox:FOXG_21829"/>
<proteinExistence type="predicted"/>
<dbReference type="VEuPathDB" id="FungiDB:FOXG_21829"/>
<reference evidence="1" key="1">
    <citation type="submission" date="2007-04" db="EMBL/GenBank/DDBJ databases">
        <authorList>
            <consortium name="The Broad Institute Genome Sequencing Platform"/>
            <person name="Birren B."/>
            <person name="Lander E."/>
            <person name="Galagan J."/>
            <person name="Nusbaum C."/>
            <person name="Devon K."/>
            <person name="Ma L.-J."/>
            <person name="Jaffe D."/>
            <person name="Butler J."/>
            <person name="Alvarez P."/>
            <person name="Gnerre S."/>
            <person name="Grabherr M."/>
            <person name="Kleber M."/>
            <person name="Mauceli E."/>
            <person name="Brockman W."/>
            <person name="MacCallum I.A."/>
            <person name="Young S."/>
            <person name="LaButti K."/>
            <person name="DeCaprio D."/>
            <person name="Crawford M."/>
            <person name="Koehrsen M."/>
            <person name="Engels R."/>
            <person name="Montgomery P."/>
            <person name="Pearson M."/>
            <person name="Howarth C."/>
            <person name="Larson L."/>
            <person name="White J."/>
            <person name="O'Leary S."/>
            <person name="Kodira C."/>
            <person name="Zeng Q."/>
            <person name="Yandava C."/>
            <person name="Alvarado L."/>
            <person name="Kistler C."/>
            <person name="Shim W.-B."/>
            <person name="Kang S."/>
            <person name="Woloshuk C."/>
        </authorList>
    </citation>
    <scope>NUCLEOTIDE SEQUENCE</scope>
    <source>
        <strain evidence="1">4287</strain>
    </source>
</reference>
<protein>
    <submittedName>
        <fullName evidence="1">Uncharacterized protein</fullName>
    </submittedName>
</protein>
<reference evidence="1" key="2">
    <citation type="journal article" date="2010" name="Nature">
        <title>Comparative genomics reveals mobile pathogenicity chromosomes in Fusarium.</title>
        <authorList>
            <person name="Ma L.J."/>
            <person name="van der Does H.C."/>
            <person name="Borkovich K.A."/>
            <person name="Coleman J.J."/>
            <person name="Daboussi M.J."/>
            <person name="Di Pietro A."/>
            <person name="Dufresne M."/>
            <person name="Freitag M."/>
            <person name="Grabherr M."/>
            <person name="Henrissat B."/>
            <person name="Houterman P.M."/>
            <person name="Kang S."/>
            <person name="Shim W.B."/>
            <person name="Woloshuk C."/>
            <person name="Xie X."/>
            <person name="Xu J.R."/>
            <person name="Antoniw J."/>
            <person name="Baker S.E."/>
            <person name="Bluhm B.H."/>
            <person name="Breakspear A."/>
            <person name="Brown D.W."/>
            <person name="Butchko R.A."/>
            <person name="Chapman S."/>
            <person name="Coulson R."/>
            <person name="Coutinho P.M."/>
            <person name="Danchin E.G."/>
            <person name="Diener A."/>
            <person name="Gale L.R."/>
            <person name="Gardiner D.M."/>
            <person name="Goff S."/>
            <person name="Hammond-Kosack K.E."/>
            <person name="Hilburn K."/>
            <person name="Hua-Van A."/>
            <person name="Jonkers W."/>
            <person name="Kazan K."/>
            <person name="Kodira C.D."/>
            <person name="Koehrsen M."/>
            <person name="Kumar L."/>
            <person name="Lee Y.H."/>
            <person name="Li L."/>
            <person name="Manners J.M."/>
            <person name="Miranda-Saavedra D."/>
            <person name="Mukherjee M."/>
            <person name="Park G."/>
            <person name="Park J."/>
            <person name="Park S.Y."/>
            <person name="Proctor R.H."/>
            <person name="Regev A."/>
            <person name="Ruiz-Roldan M.C."/>
            <person name="Sain D."/>
            <person name="Sakthikumar S."/>
            <person name="Sykes S."/>
            <person name="Schwartz D.C."/>
            <person name="Turgeon B.G."/>
            <person name="Wapinski I."/>
            <person name="Yoder O."/>
            <person name="Young S."/>
            <person name="Zeng Q."/>
            <person name="Zhou S."/>
            <person name="Galagan J."/>
            <person name="Cuomo C.A."/>
            <person name="Kistler H.C."/>
            <person name="Rep M."/>
        </authorList>
    </citation>
    <scope>NUCLEOTIDE SEQUENCE [LARGE SCALE GENOMIC DNA]</scope>
    <source>
        <strain evidence="1">4287</strain>
    </source>
</reference>
<evidence type="ECO:0000313" key="2">
    <source>
        <dbReference type="Proteomes" id="UP000009097"/>
    </source>
</evidence>
<evidence type="ECO:0000313" key="1">
    <source>
        <dbReference type="EMBL" id="KNB16906.1"/>
    </source>
</evidence>
<name>A0A0J9W1Y3_FUSO4</name>
<accession>A0A0J9W1Y3</accession>
<sequence>MAIVVPRVVRHISRDMPVGDHKCEATKAVASALGDNISGVSYFQGRPCFLGVLSIVDMIARDGQDMLFASNTGYRILLRYSSMILATPV</sequence>
<gene>
    <name evidence="1" type="ORF">FOXG_21829</name>
</gene>
<dbReference type="Proteomes" id="UP000009097">
    <property type="component" value="Unassembled WGS sequence"/>
</dbReference>
<dbReference type="AlphaFoldDB" id="A0A0J9W1Y3"/>
<dbReference type="EMBL" id="DS231720">
    <property type="protein sequence ID" value="KNB16906.1"/>
    <property type="molecule type" value="Genomic_DNA"/>
</dbReference>
<dbReference type="GeneID" id="28962535"/>